<dbReference type="GO" id="GO:0004519">
    <property type="term" value="F:endonuclease activity"/>
    <property type="evidence" value="ECO:0007669"/>
    <property type="project" value="InterPro"/>
</dbReference>
<evidence type="ECO:0000313" key="5">
    <source>
        <dbReference type="Proteomes" id="UP000255508"/>
    </source>
</evidence>
<dbReference type="SUPFAM" id="SSF142877">
    <property type="entry name" value="EndoU-like"/>
    <property type="match status" value="1"/>
</dbReference>
<dbReference type="EMBL" id="QFXD01000020">
    <property type="protein sequence ID" value="RDH93247.1"/>
    <property type="molecule type" value="Genomic_DNA"/>
</dbReference>
<evidence type="ECO:0000259" key="3">
    <source>
        <dbReference type="Pfam" id="PF14436"/>
    </source>
</evidence>
<evidence type="ECO:0000256" key="1">
    <source>
        <dbReference type="ARBA" id="ARBA00022801"/>
    </source>
</evidence>
<accession>A0A370E323</accession>
<feature type="chain" id="PRO_5016794480" description="Bacterial EndoU nuclease domain-containing protein" evidence="2">
    <location>
        <begin position="25"/>
        <end position="283"/>
    </location>
</feature>
<reference evidence="4 5" key="1">
    <citation type="journal article" date="2018" name="ISME J.">
        <title>Endosymbiont genomes yield clues of tubeworm success.</title>
        <authorList>
            <person name="Li Y."/>
            <person name="Liles M.R."/>
            <person name="Halanych K.M."/>
        </authorList>
    </citation>
    <scope>NUCLEOTIDE SEQUENCE [LARGE SCALE GENOMIC DNA]</scope>
    <source>
        <strain evidence="4">A1422</strain>
    </source>
</reference>
<protein>
    <recommendedName>
        <fullName evidence="3">Bacterial EndoU nuclease domain-containing protein</fullName>
    </recommendedName>
</protein>
<keyword evidence="1" id="KW-0378">Hydrolase</keyword>
<feature type="signal peptide" evidence="2">
    <location>
        <begin position="1"/>
        <end position="24"/>
    </location>
</feature>
<dbReference type="InterPro" id="IPR037227">
    <property type="entry name" value="EndoU-like"/>
</dbReference>
<keyword evidence="2" id="KW-0732">Signal</keyword>
<sequence>MSQTTIKKTALLFFLLILSLPALAFQPFFDNDPRTRHAPEDPDLTDFDLEVLALCGNWGDEVEAIDFEQMMLDKSNTAILQRIRKAVGGRIFSKARNNKQFAHELRRVWFEQKGFKHVFCGEPGSGRDLGGLHYAARYWQAQDNNWAGYRKLKSNYRKRPVEKCRAFYLKESIKPPIYTISLQFKNPYEPRNNIKCLSGYNHEMNAEDILIAGTRAFKQANKRVGKNTKDACLFDTRPAGKKRHFSTMVIKQRALRTFYPMTDKKPYCKKNRKNYKACLCSNL</sequence>
<proteinExistence type="predicted"/>
<dbReference type="AlphaFoldDB" id="A0A370E323"/>
<name>A0A370E323_9GAMM</name>
<evidence type="ECO:0000313" key="4">
    <source>
        <dbReference type="EMBL" id="RDH93247.1"/>
    </source>
</evidence>
<organism evidence="4 5">
    <name type="scientific">endosymbiont of Lamellibrachia luymesi</name>
    <dbReference type="NCBI Taxonomy" id="2200907"/>
    <lineage>
        <taxon>Bacteria</taxon>
        <taxon>Pseudomonadati</taxon>
        <taxon>Pseudomonadota</taxon>
        <taxon>Gammaproteobacteria</taxon>
        <taxon>sulfur-oxidizing symbionts</taxon>
    </lineage>
</organism>
<dbReference type="GO" id="GO:0004540">
    <property type="term" value="F:RNA nuclease activity"/>
    <property type="evidence" value="ECO:0007669"/>
    <property type="project" value="UniProtKB-ARBA"/>
</dbReference>
<dbReference type="InterPro" id="IPR029501">
    <property type="entry name" value="EndoU_bac"/>
</dbReference>
<dbReference type="Proteomes" id="UP000255508">
    <property type="component" value="Unassembled WGS sequence"/>
</dbReference>
<dbReference type="GO" id="GO:0016787">
    <property type="term" value="F:hydrolase activity"/>
    <property type="evidence" value="ECO:0007669"/>
    <property type="project" value="UniProtKB-KW"/>
</dbReference>
<dbReference type="Pfam" id="PF14436">
    <property type="entry name" value="EndoU_bacteria"/>
    <property type="match status" value="1"/>
</dbReference>
<feature type="domain" description="Bacterial EndoU nuclease" evidence="3">
    <location>
        <begin position="112"/>
        <end position="261"/>
    </location>
</feature>
<gene>
    <name evidence="4" type="ORF">DIZ79_01230</name>
</gene>
<evidence type="ECO:0000256" key="2">
    <source>
        <dbReference type="SAM" id="SignalP"/>
    </source>
</evidence>
<comment type="caution">
    <text evidence="4">The sequence shown here is derived from an EMBL/GenBank/DDBJ whole genome shotgun (WGS) entry which is preliminary data.</text>
</comment>